<dbReference type="Pfam" id="PF01764">
    <property type="entry name" value="Lipase_3"/>
    <property type="match status" value="1"/>
</dbReference>
<dbReference type="KEGG" id="mana:MAMMFC1_02779"/>
<evidence type="ECO:0000259" key="1">
    <source>
        <dbReference type="Pfam" id="PF01764"/>
    </source>
</evidence>
<gene>
    <name evidence="2" type="ORF">MAMMFC1_02779</name>
</gene>
<dbReference type="OrthoDB" id="5522031at2"/>
<name>A0A348ALZ6_9FIRM</name>
<proteinExistence type="predicted"/>
<reference evidence="2 3" key="1">
    <citation type="journal article" date="2018" name="Int. J. Syst. Evol. Microbiol.">
        <title>Methylomusa anaerophila gen. nov., sp. nov., an anaerobic methanol-utilizing bacterium isolated from a microbial fuel cell.</title>
        <authorList>
            <person name="Amano N."/>
            <person name="Yamamuro A."/>
            <person name="Miyahara M."/>
            <person name="Kouzuma A."/>
            <person name="Abe T."/>
            <person name="Watanabe K."/>
        </authorList>
    </citation>
    <scope>NUCLEOTIDE SEQUENCE [LARGE SCALE GENOMIC DNA]</scope>
    <source>
        <strain evidence="2 3">MMFC1</strain>
    </source>
</reference>
<organism evidence="2 3">
    <name type="scientific">Methylomusa anaerophila</name>
    <dbReference type="NCBI Taxonomy" id="1930071"/>
    <lineage>
        <taxon>Bacteria</taxon>
        <taxon>Bacillati</taxon>
        <taxon>Bacillota</taxon>
        <taxon>Negativicutes</taxon>
        <taxon>Selenomonadales</taxon>
        <taxon>Sporomusaceae</taxon>
        <taxon>Methylomusa</taxon>
    </lineage>
</organism>
<dbReference type="PANTHER" id="PTHR45856">
    <property type="entry name" value="ALPHA/BETA-HYDROLASES SUPERFAMILY PROTEIN"/>
    <property type="match status" value="1"/>
</dbReference>
<dbReference type="AlphaFoldDB" id="A0A348ALZ6"/>
<dbReference type="Gene3D" id="3.40.50.1820">
    <property type="entry name" value="alpha/beta hydrolase"/>
    <property type="match status" value="1"/>
</dbReference>
<sequence length="437" mass="48713">MRQIRLLTLTLLSLLLFIPAAIAGPLAKYQEAREVFIAAAACMATYNDRYGGFAMSALQQEGWEIIPFVQKGKYADARFLFAKKIFPDSSHPFYLLAVTGTETEKDIRVDLSWDKIPFATKSSLSINQLPKVHQGFYQYLRTAGEAEVVDEENGRPQDLLNILLAHPEQKIYLTGHSLGGAVVTLAAASLLEAGVKPQQIEVITFGAPAVGNTAFKDLFEARLNLTRITIHGDPIPLALQRIPGGYTQFGQETSWKKPDYIGQNPHDIASYLDLAMKQYYHIRQAAVQAGALSLPDDSAASRETPTVYIAPVKNSLPEELHAEFSYMQEVLQDEYRDILPGYIFDKAASATDDPIQKARSLGCQWAIITEFQADRLKDKNNEYYISMLQAVYRISDKTLIDAAGYGTSTRNLTPLEAFFHNAKSMREGCNKWLSTLK</sequence>
<dbReference type="InterPro" id="IPR002921">
    <property type="entry name" value="Fungal_lipase-type"/>
</dbReference>
<dbReference type="InterPro" id="IPR029058">
    <property type="entry name" value="AB_hydrolase_fold"/>
</dbReference>
<feature type="domain" description="Fungal lipase-type" evidence="1">
    <location>
        <begin position="96"/>
        <end position="237"/>
    </location>
</feature>
<dbReference type="EMBL" id="AP018449">
    <property type="protein sequence ID" value="BBB92094.1"/>
    <property type="molecule type" value="Genomic_DNA"/>
</dbReference>
<dbReference type="PANTHER" id="PTHR45856:SF24">
    <property type="entry name" value="FUNGAL LIPASE-LIKE DOMAIN-CONTAINING PROTEIN"/>
    <property type="match status" value="1"/>
</dbReference>
<protein>
    <submittedName>
        <fullName evidence="2">Lipase</fullName>
    </submittedName>
</protein>
<dbReference type="RefSeq" id="WP_126309035.1">
    <property type="nucleotide sequence ID" value="NZ_AP018449.1"/>
</dbReference>
<dbReference type="Proteomes" id="UP000276437">
    <property type="component" value="Chromosome"/>
</dbReference>
<accession>A0A348ALZ6</accession>
<keyword evidence="3" id="KW-1185">Reference proteome</keyword>
<dbReference type="SUPFAM" id="SSF53474">
    <property type="entry name" value="alpha/beta-Hydrolases"/>
    <property type="match status" value="1"/>
</dbReference>
<evidence type="ECO:0000313" key="3">
    <source>
        <dbReference type="Proteomes" id="UP000276437"/>
    </source>
</evidence>
<dbReference type="CDD" id="cd00519">
    <property type="entry name" value="Lipase_3"/>
    <property type="match status" value="1"/>
</dbReference>
<dbReference type="InterPro" id="IPR051218">
    <property type="entry name" value="Sec_MonoDiacylglyc_Lipase"/>
</dbReference>
<dbReference type="GO" id="GO:0006629">
    <property type="term" value="P:lipid metabolic process"/>
    <property type="evidence" value="ECO:0007669"/>
    <property type="project" value="InterPro"/>
</dbReference>
<evidence type="ECO:0000313" key="2">
    <source>
        <dbReference type="EMBL" id="BBB92094.1"/>
    </source>
</evidence>